<dbReference type="GO" id="GO:0043626">
    <property type="term" value="C:PCNA complex"/>
    <property type="evidence" value="ECO:0007669"/>
    <property type="project" value="TreeGrafter"/>
</dbReference>
<proteinExistence type="predicted"/>
<sequence length="288" mass="32139">MDIHNKHLDIPDQKYAATLEMSSAEFAKTCLDISQFSDSVLITATKFGVVFSGKGETGSNVVTFNGEKEEDAEGSNVITFEVNESVNSTFSIKYMLQFAKAAGISDRVRLSLSNGAPVVVEFKIDVNGYLRYYLRPFVPILNDRLEEFRLRALKEGSTEDDPEEDMINNWLASWLPPAANLSPLDTTLHSVRKVEKEIIRMKLTMGEIWTIHNELLSSLSVSINPDIVESWGIAIANFRSSSTVVEEHVNGLTEGGDGLSESLALHRMRNNQVTFVNNIVRSALFRFL</sequence>
<dbReference type="Proteomes" id="UP000492821">
    <property type="component" value="Unassembled WGS sequence"/>
</dbReference>
<evidence type="ECO:0000313" key="2">
    <source>
        <dbReference type="Proteomes" id="UP000492821"/>
    </source>
</evidence>
<keyword evidence="2" id="KW-1185">Reference proteome</keyword>
<evidence type="ECO:0000313" key="3">
    <source>
        <dbReference type="WBParaSite" id="Pan_g21432.t1"/>
    </source>
</evidence>
<dbReference type="Pfam" id="PF02747">
    <property type="entry name" value="PCNA_C"/>
    <property type="match status" value="1"/>
</dbReference>
<dbReference type="GO" id="GO:0019985">
    <property type="term" value="P:translesion synthesis"/>
    <property type="evidence" value="ECO:0007669"/>
    <property type="project" value="TreeGrafter"/>
</dbReference>
<accession>A0A7E4VI66</accession>
<reference evidence="3" key="2">
    <citation type="submission" date="2020-10" db="UniProtKB">
        <authorList>
            <consortium name="WormBaseParasite"/>
        </authorList>
    </citation>
    <scope>IDENTIFICATION</scope>
</reference>
<dbReference type="GO" id="GO:0003677">
    <property type="term" value="F:DNA binding"/>
    <property type="evidence" value="ECO:0007669"/>
    <property type="project" value="InterPro"/>
</dbReference>
<feature type="domain" description="Proliferating cell nuclear antigen PCNA C-terminal" evidence="1">
    <location>
        <begin position="10"/>
        <end position="136"/>
    </location>
</feature>
<reference evidence="2" key="1">
    <citation type="journal article" date="2013" name="Genetics">
        <title>The draft genome and transcriptome of Panagrellus redivivus are shaped by the harsh demands of a free-living lifestyle.</title>
        <authorList>
            <person name="Srinivasan J."/>
            <person name="Dillman A.R."/>
            <person name="Macchietto M.G."/>
            <person name="Heikkinen L."/>
            <person name="Lakso M."/>
            <person name="Fracchia K.M."/>
            <person name="Antoshechkin I."/>
            <person name="Mortazavi A."/>
            <person name="Wong G."/>
            <person name="Sternberg P.W."/>
        </authorList>
    </citation>
    <scope>NUCLEOTIDE SEQUENCE [LARGE SCALE GENOMIC DNA]</scope>
    <source>
        <strain evidence="2">MT8872</strain>
    </source>
</reference>
<dbReference type="CDD" id="cd00577">
    <property type="entry name" value="PCNA"/>
    <property type="match status" value="1"/>
</dbReference>
<dbReference type="InterPro" id="IPR000730">
    <property type="entry name" value="Pr_cel_nuc_antig"/>
</dbReference>
<dbReference type="SUPFAM" id="SSF55979">
    <property type="entry name" value="DNA clamp"/>
    <property type="match status" value="1"/>
</dbReference>
<protein>
    <submittedName>
        <fullName evidence="3">PCNA_C domain-containing protein</fullName>
    </submittedName>
</protein>
<dbReference type="PANTHER" id="PTHR11352:SF0">
    <property type="entry name" value="PROLIFERATING CELL NUCLEAR ANTIGEN"/>
    <property type="match status" value="1"/>
</dbReference>
<dbReference type="InterPro" id="IPR046938">
    <property type="entry name" value="DNA_clamp_sf"/>
</dbReference>
<dbReference type="PANTHER" id="PTHR11352">
    <property type="entry name" value="PROLIFERATING CELL NUCLEAR ANTIGEN"/>
    <property type="match status" value="1"/>
</dbReference>
<name>A0A7E4VI66_PANRE</name>
<dbReference type="Gene3D" id="3.70.10.10">
    <property type="match status" value="1"/>
</dbReference>
<dbReference type="GO" id="GO:0030337">
    <property type="term" value="F:DNA polymerase processivity factor activity"/>
    <property type="evidence" value="ECO:0007669"/>
    <property type="project" value="InterPro"/>
</dbReference>
<dbReference type="GO" id="GO:0006275">
    <property type="term" value="P:regulation of DNA replication"/>
    <property type="evidence" value="ECO:0007669"/>
    <property type="project" value="InterPro"/>
</dbReference>
<dbReference type="InterPro" id="IPR022649">
    <property type="entry name" value="Pr_cel_nuc_antig_C"/>
</dbReference>
<organism evidence="2 3">
    <name type="scientific">Panagrellus redivivus</name>
    <name type="common">Microworm</name>
    <dbReference type="NCBI Taxonomy" id="6233"/>
    <lineage>
        <taxon>Eukaryota</taxon>
        <taxon>Metazoa</taxon>
        <taxon>Ecdysozoa</taxon>
        <taxon>Nematoda</taxon>
        <taxon>Chromadorea</taxon>
        <taxon>Rhabditida</taxon>
        <taxon>Tylenchina</taxon>
        <taxon>Panagrolaimomorpha</taxon>
        <taxon>Panagrolaimoidea</taxon>
        <taxon>Panagrolaimidae</taxon>
        <taxon>Panagrellus</taxon>
    </lineage>
</organism>
<dbReference type="WBParaSite" id="Pan_g21432.t1">
    <property type="protein sequence ID" value="Pan_g21432.t1"/>
    <property type="gene ID" value="Pan_g21432"/>
</dbReference>
<dbReference type="NCBIfam" id="TIGR00590">
    <property type="entry name" value="pcna"/>
    <property type="match status" value="1"/>
</dbReference>
<evidence type="ECO:0000259" key="1">
    <source>
        <dbReference type="Pfam" id="PF02747"/>
    </source>
</evidence>
<dbReference type="AlphaFoldDB" id="A0A7E4VI66"/>
<dbReference type="GO" id="GO:0006298">
    <property type="term" value="P:mismatch repair"/>
    <property type="evidence" value="ECO:0007669"/>
    <property type="project" value="TreeGrafter"/>
</dbReference>
<dbReference type="GO" id="GO:0006272">
    <property type="term" value="P:leading strand elongation"/>
    <property type="evidence" value="ECO:0007669"/>
    <property type="project" value="TreeGrafter"/>
</dbReference>